<sequence length="187" mass="21302">EQAAVLASIPEGITTVEQKFNLDIETIPYAYGRPAKVFEFYSFFEWFRHFLILPGIAQYGDRFCDKVLSNLVAPEDKIRASDGRFYREFKDMTGGLFVTDRGEEGQWFFLLYGDFFNIEGKGARKQSSTGIMAITCLNLPPQIHNNIAYTYIPGIIQGHHEPVSTSAQHQHYLAPMVDQFQIGYSRG</sequence>
<reference evidence="1 2" key="1">
    <citation type="submission" date="2014-04" db="EMBL/GenBank/DDBJ databases">
        <title>Evolutionary Origins and Diversification of the Mycorrhizal Mutualists.</title>
        <authorList>
            <consortium name="DOE Joint Genome Institute"/>
            <consortium name="Mycorrhizal Genomics Consortium"/>
            <person name="Kohler A."/>
            <person name="Kuo A."/>
            <person name="Nagy L.G."/>
            <person name="Floudas D."/>
            <person name="Copeland A."/>
            <person name="Barry K.W."/>
            <person name="Cichocki N."/>
            <person name="Veneault-Fourrey C."/>
            <person name="LaButti K."/>
            <person name="Lindquist E.A."/>
            <person name="Lipzen A."/>
            <person name="Lundell T."/>
            <person name="Morin E."/>
            <person name="Murat C."/>
            <person name="Riley R."/>
            <person name="Ohm R."/>
            <person name="Sun H."/>
            <person name="Tunlid A."/>
            <person name="Henrissat B."/>
            <person name="Grigoriev I.V."/>
            <person name="Hibbett D.S."/>
            <person name="Martin F."/>
        </authorList>
    </citation>
    <scope>NUCLEOTIDE SEQUENCE [LARGE SCALE GENOMIC DNA]</scope>
    <source>
        <strain evidence="1 2">FD-317 M1</strain>
    </source>
</reference>
<protein>
    <submittedName>
        <fullName evidence="1">Uncharacterized protein</fullName>
    </submittedName>
</protein>
<dbReference type="Proteomes" id="UP000053593">
    <property type="component" value="Unassembled WGS sequence"/>
</dbReference>
<feature type="non-terminal residue" evidence="1">
    <location>
        <position position="187"/>
    </location>
</feature>
<dbReference type="AlphaFoldDB" id="A0A0D0BU30"/>
<feature type="non-terminal residue" evidence="1">
    <location>
        <position position="1"/>
    </location>
</feature>
<evidence type="ECO:0000313" key="2">
    <source>
        <dbReference type="Proteomes" id="UP000053593"/>
    </source>
</evidence>
<dbReference type="EMBL" id="KN834833">
    <property type="protein sequence ID" value="KIK53109.1"/>
    <property type="molecule type" value="Genomic_DNA"/>
</dbReference>
<proteinExistence type="predicted"/>
<dbReference type="OrthoDB" id="3253623at2759"/>
<gene>
    <name evidence="1" type="ORF">GYMLUDRAFT_106575</name>
</gene>
<keyword evidence="2" id="KW-1185">Reference proteome</keyword>
<organism evidence="1 2">
    <name type="scientific">Collybiopsis luxurians FD-317 M1</name>
    <dbReference type="NCBI Taxonomy" id="944289"/>
    <lineage>
        <taxon>Eukaryota</taxon>
        <taxon>Fungi</taxon>
        <taxon>Dikarya</taxon>
        <taxon>Basidiomycota</taxon>
        <taxon>Agaricomycotina</taxon>
        <taxon>Agaricomycetes</taxon>
        <taxon>Agaricomycetidae</taxon>
        <taxon>Agaricales</taxon>
        <taxon>Marasmiineae</taxon>
        <taxon>Omphalotaceae</taxon>
        <taxon>Collybiopsis</taxon>
        <taxon>Collybiopsis luxurians</taxon>
    </lineage>
</organism>
<accession>A0A0D0BU30</accession>
<dbReference type="HOGENOM" id="CLU_030973_1_0_1"/>
<name>A0A0D0BU30_9AGAR</name>
<evidence type="ECO:0000313" key="1">
    <source>
        <dbReference type="EMBL" id="KIK53109.1"/>
    </source>
</evidence>